<name>X1T814_9ZZZZ</name>
<protein>
    <submittedName>
        <fullName evidence="1">Uncharacterized protein</fullName>
    </submittedName>
</protein>
<dbReference type="AlphaFoldDB" id="X1T814"/>
<dbReference type="EMBL" id="BARW01016046">
    <property type="protein sequence ID" value="GAJ01429.1"/>
    <property type="molecule type" value="Genomic_DNA"/>
</dbReference>
<sequence>AEEAKGSTGAKTSAPPQQQVFACGDCKTEFSSPAGWEGQPMKCPNPECGRLYTKEELLGT</sequence>
<reference evidence="1" key="1">
    <citation type="journal article" date="2014" name="Front. Microbiol.">
        <title>High frequency of phylogenetically diverse reductive dehalogenase-homologous genes in deep subseafloor sedimentary metagenomes.</title>
        <authorList>
            <person name="Kawai M."/>
            <person name="Futagami T."/>
            <person name="Toyoda A."/>
            <person name="Takaki Y."/>
            <person name="Nishi S."/>
            <person name="Hori S."/>
            <person name="Arai W."/>
            <person name="Tsubouchi T."/>
            <person name="Morono Y."/>
            <person name="Uchiyama I."/>
            <person name="Ito T."/>
            <person name="Fujiyama A."/>
            <person name="Inagaki F."/>
            <person name="Takami H."/>
        </authorList>
    </citation>
    <scope>NUCLEOTIDE SEQUENCE</scope>
    <source>
        <strain evidence="1">Expedition CK06-06</strain>
    </source>
</reference>
<proteinExistence type="predicted"/>
<accession>X1T814</accession>
<evidence type="ECO:0000313" key="1">
    <source>
        <dbReference type="EMBL" id="GAJ01429.1"/>
    </source>
</evidence>
<feature type="non-terminal residue" evidence="1">
    <location>
        <position position="1"/>
    </location>
</feature>
<comment type="caution">
    <text evidence="1">The sequence shown here is derived from an EMBL/GenBank/DDBJ whole genome shotgun (WGS) entry which is preliminary data.</text>
</comment>
<organism evidence="1">
    <name type="scientific">marine sediment metagenome</name>
    <dbReference type="NCBI Taxonomy" id="412755"/>
    <lineage>
        <taxon>unclassified sequences</taxon>
        <taxon>metagenomes</taxon>
        <taxon>ecological metagenomes</taxon>
    </lineage>
</organism>
<gene>
    <name evidence="1" type="ORF">S12H4_28032</name>
</gene>